<keyword evidence="1" id="KW-0472">Membrane</keyword>
<name>A0A3S1BW87_ELYCH</name>
<evidence type="ECO:0000313" key="2">
    <source>
        <dbReference type="EMBL" id="RUS90216.1"/>
    </source>
</evidence>
<keyword evidence="1" id="KW-1133">Transmembrane helix</keyword>
<dbReference type="AlphaFoldDB" id="A0A3S1BW87"/>
<gene>
    <name evidence="2" type="ORF">EGW08_001997</name>
</gene>
<dbReference type="EMBL" id="RQTK01000037">
    <property type="protein sequence ID" value="RUS90216.1"/>
    <property type="molecule type" value="Genomic_DNA"/>
</dbReference>
<proteinExistence type="predicted"/>
<keyword evidence="3" id="KW-1185">Reference proteome</keyword>
<sequence>MGKELAGREKNPVIFSLAPLIGFKVHPEQLGISRGKLPDVSRDPSADNSLWRDHWSSRSGGERYWTWSPVSSVGSHSGRLGLAVSATGHGRPLAQSVVILAVGLTVSATGHGRPLAQSVVILAVVLTVSATGHGRALAQSVVILAVGLTSKPDVIMKVALAVCMTLVLFSIAATFEYVCLSGRDACIHNIESRYDYNGSLRCCPMGLHDMVLTDRSCVCYD</sequence>
<evidence type="ECO:0000313" key="3">
    <source>
        <dbReference type="Proteomes" id="UP000271974"/>
    </source>
</evidence>
<feature type="transmembrane region" description="Helical" evidence="1">
    <location>
        <begin position="119"/>
        <end position="148"/>
    </location>
</feature>
<keyword evidence="1" id="KW-0812">Transmembrane</keyword>
<evidence type="ECO:0000256" key="1">
    <source>
        <dbReference type="SAM" id="Phobius"/>
    </source>
</evidence>
<protein>
    <submittedName>
        <fullName evidence="2">Uncharacterized protein</fullName>
    </submittedName>
</protein>
<feature type="transmembrane region" description="Helical" evidence="1">
    <location>
        <begin position="154"/>
        <end position="175"/>
    </location>
</feature>
<reference evidence="2 3" key="1">
    <citation type="submission" date="2019-01" db="EMBL/GenBank/DDBJ databases">
        <title>A draft genome assembly of the solar-powered sea slug Elysia chlorotica.</title>
        <authorList>
            <person name="Cai H."/>
            <person name="Li Q."/>
            <person name="Fang X."/>
            <person name="Li J."/>
            <person name="Curtis N.E."/>
            <person name="Altenburger A."/>
            <person name="Shibata T."/>
            <person name="Feng M."/>
            <person name="Maeda T."/>
            <person name="Schwartz J.A."/>
            <person name="Shigenobu S."/>
            <person name="Lundholm N."/>
            <person name="Nishiyama T."/>
            <person name="Yang H."/>
            <person name="Hasebe M."/>
            <person name="Li S."/>
            <person name="Pierce S.K."/>
            <person name="Wang J."/>
        </authorList>
    </citation>
    <scope>NUCLEOTIDE SEQUENCE [LARGE SCALE GENOMIC DNA]</scope>
    <source>
        <strain evidence="2">EC2010</strain>
        <tissue evidence="2">Whole organism of an adult</tissue>
    </source>
</reference>
<organism evidence="2 3">
    <name type="scientific">Elysia chlorotica</name>
    <name type="common">Eastern emerald elysia</name>
    <name type="synonym">Sea slug</name>
    <dbReference type="NCBI Taxonomy" id="188477"/>
    <lineage>
        <taxon>Eukaryota</taxon>
        <taxon>Metazoa</taxon>
        <taxon>Spiralia</taxon>
        <taxon>Lophotrochozoa</taxon>
        <taxon>Mollusca</taxon>
        <taxon>Gastropoda</taxon>
        <taxon>Heterobranchia</taxon>
        <taxon>Euthyneura</taxon>
        <taxon>Panpulmonata</taxon>
        <taxon>Sacoglossa</taxon>
        <taxon>Placobranchoidea</taxon>
        <taxon>Plakobranchidae</taxon>
        <taxon>Elysia</taxon>
    </lineage>
</organism>
<dbReference type="Proteomes" id="UP000271974">
    <property type="component" value="Unassembled WGS sequence"/>
</dbReference>
<accession>A0A3S1BW87</accession>
<comment type="caution">
    <text evidence="2">The sequence shown here is derived from an EMBL/GenBank/DDBJ whole genome shotgun (WGS) entry which is preliminary data.</text>
</comment>